<evidence type="ECO:0000313" key="3">
    <source>
        <dbReference type="Proteomes" id="UP000807504"/>
    </source>
</evidence>
<proteinExistence type="predicted"/>
<protein>
    <submittedName>
        <fullName evidence="2">Uncharacterized protein</fullName>
    </submittedName>
</protein>
<evidence type="ECO:0000256" key="1">
    <source>
        <dbReference type="SAM" id="MobiDB-lite"/>
    </source>
</evidence>
<dbReference type="AlphaFoldDB" id="A0A8T0F9U0"/>
<feature type="compositionally biased region" description="Polar residues" evidence="1">
    <location>
        <begin position="235"/>
        <end position="245"/>
    </location>
</feature>
<sequence>MEEQEKSECHKCKKKFEFQKYIGHECIVEQSNPTLTISMPPSVHINDYNKEKEDLKCTFCGIDMVTPKLLEIHMISCLYRNTNCKYCDSLIPSRNNDEQCCSNCSRKTARNSFTRKRIKPPSDSQKKRGINFKLKVARYQENEERTQYTNPKIATDREANTEKQTQIDVNQFYELRHPPSKVCQNSGRILVQQKKDFEEVNAEISSEKFKNKHSRKPNFRTIRRTDEQMKPPAKKSNQLPGKNTSTNKTIKLKLLSDLNPGMTVDYYCSYPLLIKLIICISVANVGENLKP</sequence>
<name>A0A8T0F9U0_ARGBR</name>
<comment type="caution">
    <text evidence="2">The sequence shown here is derived from an EMBL/GenBank/DDBJ whole genome shotgun (WGS) entry which is preliminary data.</text>
</comment>
<feature type="region of interest" description="Disordered" evidence="1">
    <location>
        <begin position="220"/>
        <end position="245"/>
    </location>
</feature>
<gene>
    <name evidence="2" type="ORF">HNY73_008786</name>
</gene>
<keyword evidence="3" id="KW-1185">Reference proteome</keyword>
<reference evidence="2" key="1">
    <citation type="journal article" date="2020" name="bioRxiv">
        <title>Chromosome-level reference genome of the European wasp spider Argiope bruennichi: a resource for studies on range expansion and evolutionary adaptation.</title>
        <authorList>
            <person name="Sheffer M.M."/>
            <person name="Hoppe A."/>
            <person name="Krehenwinkel H."/>
            <person name="Uhl G."/>
            <person name="Kuss A.W."/>
            <person name="Jensen L."/>
            <person name="Jensen C."/>
            <person name="Gillespie R.G."/>
            <person name="Hoff K.J."/>
            <person name="Prost S."/>
        </authorList>
    </citation>
    <scope>NUCLEOTIDE SEQUENCE</scope>
</reference>
<dbReference type="EMBL" id="JABXBU010000015">
    <property type="protein sequence ID" value="KAF8787162.1"/>
    <property type="molecule type" value="Genomic_DNA"/>
</dbReference>
<reference evidence="2" key="2">
    <citation type="submission" date="2020-06" db="EMBL/GenBank/DDBJ databases">
        <authorList>
            <person name="Sheffer M."/>
        </authorList>
    </citation>
    <scope>NUCLEOTIDE SEQUENCE</scope>
</reference>
<evidence type="ECO:0000313" key="2">
    <source>
        <dbReference type="EMBL" id="KAF8787162.1"/>
    </source>
</evidence>
<organism evidence="2 3">
    <name type="scientific">Argiope bruennichi</name>
    <name type="common">Wasp spider</name>
    <name type="synonym">Aranea bruennichi</name>
    <dbReference type="NCBI Taxonomy" id="94029"/>
    <lineage>
        <taxon>Eukaryota</taxon>
        <taxon>Metazoa</taxon>
        <taxon>Ecdysozoa</taxon>
        <taxon>Arthropoda</taxon>
        <taxon>Chelicerata</taxon>
        <taxon>Arachnida</taxon>
        <taxon>Araneae</taxon>
        <taxon>Araneomorphae</taxon>
        <taxon>Entelegynae</taxon>
        <taxon>Araneoidea</taxon>
        <taxon>Araneidae</taxon>
        <taxon>Argiope</taxon>
    </lineage>
</organism>
<accession>A0A8T0F9U0</accession>
<dbReference type="Proteomes" id="UP000807504">
    <property type="component" value="Unassembled WGS sequence"/>
</dbReference>